<accession>A0A8J3QFA1</accession>
<evidence type="ECO:0000313" key="1">
    <source>
        <dbReference type="EMBL" id="GIH08525.1"/>
    </source>
</evidence>
<evidence type="ECO:0000313" key="2">
    <source>
        <dbReference type="Proteomes" id="UP000612899"/>
    </source>
</evidence>
<dbReference type="AlphaFoldDB" id="A0A8J3QFA1"/>
<protein>
    <submittedName>
        <fullName evidence="1">Uncharacterized protein</fullName>
    </submittedName>
</protein>
<gene>
    <name evidence="1" type="ORF">Rhe02_65920</name>
</gene>
<dbReference type="RefSeq" id="WP_203912277.1">
    <property type="nucleotide sequence ID" value="NZ_BONY01000051.1"/>
</dbReference>
<organism evidence="1 2">
    <name type="scientific">Rhizocola hellebori</name>
    <dbReference type="NCBI Taxonomy" id="1392758"/>
    <lineage>
        <taxon>Bacteria</taxon>
        <taxon>Bacillati</taxon>
        <taxon>Actinomycetota</taxon>
        <taxon>Actinomycetes</taxon>
        <taxon>Micromonosporales</taxon>
        <taxon>Micromonosporaceae</taxon>
        <taxon>Rhizocola</taxon>
    </lineage>
</organism>
<dbReference type="Proteomes" id="UP000612899">
    <property type="component" value="Unassembled WGS sequence"/>
</dbReference>
<keyword evidence="2" id="KW-1185">Reference proteome</keyword>
<dbReference type="EMBL" id="BONY01000051">
    <property type="protein sequence ID" value="GIH08525.1"/>
    <property type="molecule type" value="Genomic_DNA"/>
</dbReference>
<proteinExistence type="predicted"/>
<name>A0A8J3QFA1_9ACTN</name>
<reference evidence="1" key="1">
    <citation type="submission" date="2021-01" db="EMBL/GenBank/DDBJ databases">
        <title>Whole genome shotgun sequence of Rhizocola hellebori NBRC 109834.</title>
        <authorList>
            <person name="Komaki H."/>
            <person name="Tamura T."/>
        </authorList>
    </citation>
    <scope>NUCLEOTIDE SEQUENCE</scope>
    <source>
        <strain evidence="1">NBRC 109834</strain>
    </source>
</reference>
<sequence length="103" mass="11389">MLARDSAGVDASRYAEYATTASTNAAVLRSVAIRISGTEGRIGRAVALAKFQSPSAARFKDRTQDLGEGLRETARRLSQTAEELDRLSRQFQQRYDEWRAGHA</sequence>
<comment type="caution">
    <text evidence="1">The sequence shown here is derived from an EMBL/GenBank/DDBJ whole genome shotgun (WGS) entry which is preliminary data.</text>
</comment>